<dbReference type="Pfam" id="PF00146">
    <property type="entry name" value="NADHdh"/>
    <property type="match status" value="1"/>
</dbReference>
<evidence type="ECO:0000256" key="9">
    <source>
        <dbReference type="ARBA" id="ARBA00023136"/>
    </source>
</evidence>
<evidence type="ECO:0000256" key="5">
    <source>
        <dbReference type="ARBA" id="ARBA00022448"/>
    </source>
</evidence>
<feature type="transmembrane region" description="Helical" evidence="12">
    <location>
        <begin position="6"/>
        <end position="26"/>
    </location>
</feature>
<evidence type="ECO:0000256" key="10">
    <source>
        <dbReference type="RuleBase" id="RU000471"/>
    </source>
</evidence>
<keyword evidence="11 13" id="KW-0496">Mitochondrion</keyword>
<evidence type="ECO:0000256" key="7">
    <source>
        <dbReference type="ARBA" id="ARBA00022989"/>
    </source>
</evidence>
<feature type="transmembrane region" description="Helical" evidence="12">
    <location>
        <begin position="177"/>
        <end position="194"/>
    </location>
</feature>
<comment type="similarity">
    <text evidence="3 10">Belongs to the complex I subunit 1 family.</text>
</comment>
<accession>H8ZWN7</accession>
<keyword evidence="6 10" id="KW-0812">Transmembrane</keyword>
<sequence length="301" mass="36133">MIFSYIYMYLFLFLSLMLSVNFFVLFERKMLGYMQYRKGPEKSLVYGLLHSFSDAMKLFKKSYMEPMNSNYFMFYISSFLMIYISMLFWIYMPVFSANFFVNNILFIFFILLSLSVFPYVFVGWSSNSKYSFLGCIRIVSQVISYEISLILLIFSIMMFSMSLSLSNIIYFQLEFKNLYIMFFISLLLFLNFLAEMHRVPFDFSESESELVSGFNVEYGGIFFTFVFLSEYLNILLFMSFISMMMFGVFLSFSCFFISFMFMFTVILIQGSFPRYRYDKLMMFCWTQVLPLGIFFFFFFCI</sequence>
<geneLocation type="mitochondrion" evidence="13"/>
<keyword evidence="8 11" id="KW-0830">Ubiquinone</keyword>
<feature type="transmembrane region" description="Helical" evidence="12">
    <location>
        <begin position="104"/>
        <end position="126"/>
    </location>
</feature>
<dbReference type="PANTHER" id="PTHR11432">
    <property type="entry name" value="NADH DEHYDROGENASE SUBUNIT 1"/>
    <property type="match status" value="1"/>
</dbReference>
<dbReference type="InterPro" id="IPR018086">
    <property type="entry name" value="NADH_UbQ_OxRdtase_su1_CS"/>
</dbReference>
<evidence type="ECO:0000256" key="3">
    <source>
        <dbReference type="ARBA" id="ARBA00010535"/>
    </source>
</evidence>
<keyword evidence="5" id="KW-0813">Transport</keyword>
<dbReference type="GO" id="GO:0009060">
    <property type="term" value="P:aerobic respiration"/>
    <property type="evidence" value="ECO:0007669"/>
    <property type="project" value="TreeGrafter"/>
</dbReference>
<dbReference type="GO" id="GO:0003954">
    <property type="term" value="F:NADH dehydrogenase activity"/>
    <property type="evidence" value="ECO:0007669"/>
    <property type="project" value="TreeGrafter"/>
</dbReference>
<evidence type="ECO:0000313" key="13">
    <source>
        <dbReference type="EMBL" id="AEO93203.1"/>
    </source>
</evidence>
<dbReference type="InterPro" id="IPR001694">
    <property type="entry name" value="NADH_UbQ_OxRdtase_su1/FPO"/>
</dbReference>
<evidence type="ECO:0000256" key="12">
    <source>
        <dbReference type="SAM" id="Phobius"/>
    </source>
</evidence>
<feature type="transmembrane region" description="Helical" evidence="12">
    <location>
        <begin position="280"/>
        <end position="299"/>
    </location>
</feature>
<protein>
    <recommendedName>
        <fullName evidence="4 11">NADH-ubiquinone oxidoreductase chain 1</fullName>
        <ecNumber evidence="11">7.1.1.2</ecNumber>
    </recommendedName>
</protein>
<keyword evidence="7 12" id="KW-1133">Transmembrane helix</keyword>
<name>H8ZWN7_9CRUS</name>
<feature type="transmembrane region" description="Helical" evidence="12">
    <location>
        <begin position="244"/>
        <end position="268"/>
    </location>
</feature>
<evidence type="ECO:0000256" key="1">
    <source>
        <dbReference type="ARBA" id="ARBA00003257"/>
    </source>
</evidence>
<comment type="catalytic activity">
    <reaction evidence="11">
        <text>a ubiquinone + NADH + 5 H(+)(in) = a ubiquinol + NAD(+) + 4 H(+)(out)</text>
        <dbReference type="Rhea" id="RHEA:29091"/>
        <dbReference type="Rhea" id="RHEA-COMP:9565"/>
        <dbReference type="Rhea" id="RHEA-COMP:9566"/>
        <dbReference type="ChEBI" id="CHEBI:15378"/>
        <dbReference type="ChEBI" id="CHEBI:16389"/>
        <dbReference type="ChEBI" id="CHEBI:17976"/>
        <dbReference type="ChEBI" id="CHEBI:57540"/>
        <dbReference type="ChEBI" id="CHEBI:57945"/>
        <dbReference type="EC" id="7.1.1.2"/>
    </reaction>
</comment>
<evidence type="ECO:0000256" key="6">
    <source>
        <dbReference type="ARBA" id="ARBA00022692"/>
    </source>
</evidence>
<evidence type="ECO:0000256" key="4">
    <source>
        <dbReference type="ARBA" id="ARBA00021009"/>
    </source>
</evidence>
<evidence type="ECO:0000256" key="2">
    <source>
        <dbReference type="ARBA" id="ARBA00004225"/>
    </source>
</evidence>
<dbReference type="EC" id="7.1.1.2" evidence="11"/>
<evidence type="ECO:0000256" key="8">
    <source>
        <dbReference type="ARBA" id="ARBA00023075"/>
    </source>
</evidence>
<dbReference type="GO" id="GO:0005743">
    <property type="term" value="C:mitochondrial inner membrane"/>
    <property type="evidence" value="ECO:0007669"/>
    <property type="project" value="UniProtKB-SubCell"/>
</dbReference>
<organism evidence="13">
    <name type="scientific">Polyascus gregaria</name>
    <dbReference type="NCBI Taxonomy" id="238043"/>
    <lineage>
        <taxon>Eukaryota</taxon>
        <taxon>Metazoa</taxon>
        <taxon>Ecdysozoa</taxon>
        <taxon>Arthropoda</taxon>
        <taxon>Crustacea</taxon>
        <taxon>Multicrustacea</taxon>
        <taxon>Cirripedia</taxon>
        <taxon>Rhizocephala</taxon>
        <taxon>Sacculinidae</taxon>
        <taxon>Polyascus</taxon>
    </lineage>
</organism>
<feature type="transmembrane region" description="Helical" evidence="12">
    <location>
        <begin position="215"/>
        <end position="238"/>
    </location>
</feature>
<comment type="subcellular location">
    <subcellularLocation>
        <location evidence="10">Mitochondrion inner membrane</location>
        <topology evidence="10">Multi-pass membrane protein</topology>
    </subcellularLocation>
    <subcellularLocation>
        <location evidence="2">Mitochondrion membrane</location>
        <topology evidence="2">Multi-pass membrane protein</topology>
    </subcellularLocation>
</comment>
<proteinExistence type="inferred from homology"/>
<dbReference type="GO" id="GO:0008137">
    <property type="term" value="F:NADH dehydrogenase (ubiquinone) activity"/>
    <property type="evidence" value="ECO:0007669"/>
    <property type="project" value="UniProtKB-EC"/>
</dbReference>
<dbReference type="AlphaFoldDB" id="H8ZWN7"/>
<keyword evidence="10" id="KW-0520">NAD</keyword>
<dbReference type="PANTHER" id="PTHR11432:SF3">
    <property type="entry name" value="NADH-UBIQUINONE OXIDOREDUCTASE CHAIN 1"/>
    <property type="match status" value="1"/>
</dbReference>
<dbReference type="PROSITE" id="PS00668">
    <property type="entry name" value="COMPLEX1_ND1_2"/>
    <property type="match status" value="1"/>
</dbReference>
<evidence type="ECO:0000256" key="11">
    <source>
        <dbReference type="RuleBase" id="RU000473"/>
    </source>
</evidence>
<comment type="function">
    <text evidence="1">Core subunit of the mitochondrial membrane respiratory chain NADH dehydrogenase (Complex I) that is believed to belong to the minimal assembly required for catalysis. Complex I functions in the transfer of electrons from NADH to the respiratory chain. The immediate electron acceptor for the enzyme is believed to be ubiquinone.</text>
</comment>
<gene>
    <name evidence="13" type="primary">ND1</name>
</gene>
<feature type="transmembrane region" description="Helical" evidence="12">
    <location>
        <begin position="147"/>
        <end position="171"/>
    </location>
</feature>
<keyword evidence="9 12" id="KW-0472">Membrane</keyword>
<reference evidence="13" key="1">
    <citation type="journal article" date="2012" name="Mol. Biol. Rep.">
        <title>Nearly complete mitochondrial genome of Polyascus gregaria and the phylogenetic relationships among maxillopodans.</title>
        <authorList>
            <person name="Yan J."/>
            <person name="Zhou J."/>
            <person name="Li P."/>
            <person name="Sun H."/>
            <person name="Zhou K."/>
        </authorList>
    </citation>
    <scope>NUCLEOTIDE SEQUENCE</scope>
</reference>
<feature type="transmembrane region" description="Helical" evidence="12">
    <location>
        <begin position="71"/>
        <end position="92"/>
    </location>
</feature>
<dbReference type="EMBL" id="JN616263">
    <property type="protein sequence ID" value="AEO93203.1"/>
    <property type="molecule type" value="Genomic_DNA"/>
</dbReference>